<accession>A0A2Z2KE10</accession>
<dbReference type="EMBL" id="CP021780">
    <property type="protein sequence ID" value="ASA23927.1"/>
    <property type="molecule type" value="Genomic_DNA"/>
</dbReference>
<sequence>MNNCKRLLTMLLAVSLLLAITGCASKAANEEEGASAEGGPVKLRIMWWGSQERHEATLKVLDMYTQKNPNVTFEPEYSGMDGYLDKLSTQAAARNAPDVIQLDPSWIKDWVSRKQLADLTSTVNVGDIDSKLMPIGQIEGKNYAIPLGFVAEGMIYDKTSLEKLGVSPPNNGWTWDDFFAMADSLKGKLPAGQYFIKNYAGDPFAYSAYQYARGKGQLVTDDGKFNVDQTTFLDWANKFEQMRKEGLVPPADVNTSDKEFDPTGDLLVTNKIIFRLAYSNQFGAWNSMKPDSLAMVTLPKMEEAGGWLKPSMFFGVAESSKHQKEAAKFIEWFVNDPEPGAVLGTKRGAPVNNKVQAAIEADLSADDRTGMELLHATQKDGQTFSPGAPGWTNFIDKDFALVRDELSFGAVTPEEAYKSLEKASQEYVK</sequence>
<gene>
    <name evidence="2" type="ORF">B9T62_25970</name>
</gene>
<evidence type="ECO:0000256" key="1">
    <source>
        <dbReference type="SAM" id="SignalP"/>
    </source>
</evidence>
<feature type="signal peptide" evidence="1">
    <location>
        <begin position="1"/>
        <end position="26"/>
    </location>
</feature>
<dbReference type="AlphaFoldDB" id="A0A2Z2KE10"/>
<dbReference type="Pfam" id="PF01547">
    <property type="entry name" value="SBP_bac_1"/>
    <property type="match status" value="1"/>
</dbReference>
<evidence type="ECO:0000313" key="2">
    <source>
        <dbReference type="EMBL" id="ASA23927.1"/>
    </source>
</evidence>
<proteinExistence type="predicted"/>
<organism evidence="2 3">
    <name type="scientific">Paenibacillus donghaensis</name>
    <dbReference type="NCBI Taxonomy" id="414771"/>
    <lineage>
        <taxon>Bacteria</taxon>
        <taxon>Bacillati</taxon>
        <taxon>Bacillota</taxon>
        <taxon>Bacilli</taxon>
        <taxon>Bacillales</taxon>
        <taxon>Paenibacillaceae</taxon>
        <taxon>Paenibacillus</taxon>
    </lineage>
</organism>
<feature type="chain" id="PRO_5038786093" evidence="1">
    <location>
        <begin position="27"/>
        <end position="429"/>
    </location>
</feature>
<protein>
    <submittedName>
        <fullName evidence="2">ABC transporter substrate-binding protein</fullName>
    </submittedName>
</protein>
<dbReference type="RefSeq" id="WP_087917912.1">
    <property type="nucleotide sequence ID" value="NZ_CP021780.1"/>
</dbReference>
<keyword evidence="1" id="KW-0732">Signal</keyword>
<dbReference type="KEGG" id="pdh:B9T62_25970"/>
<dbReference type="SUPFAM" id="SSF53850">
    <property type="entry name" value="Periplasmic binding protein-like II"/>
    <property type="match status" value="1"/>
</dbReference>
<dbReference type="OrthoDB" id="7918484at2"/>
<dbReference type="PROSITE" id="PS51257">
    <property type="entry name" value="PROKAR_LIPOPROTEIN"/>
    <property type="match status" value="1"/>
</dbReference>
<evidence type="ECO:0000313" key="3">
    <source>
        <dbReference type="Proteomes" id="UP000249890"/>
    </source>
</evidence>
<name>A0A2Z2KE10_9BACL</name>
<dbReference type="PANTHER" id="PTHR43649">
    <property type="entry name" value="ARABINOSE-BINDING PROTEIN-RELATED"/>
    <property type="match status" value="1"/>
</dbReference>
<dbReference type="Proteomes" id="UP000249890">
    <property type="component" value="Chromosome"/>
</dbReference>
<dbReference type="Gene3D" id="3.40.190.10">
    <property type="entry name" value="Periplasmic binding protein-like II"/>
    <property type="match status" value="2"/>
</dbReference>
<dbReference type="PANTHER" id="PTHR43649:SF11">
    <property type="entry name" value="ABC TRANSPORTER SUBSTRATE-BINDING PROTEIN YESO-RELATED"/>
    <property type="match status" value="1"/>
</dbReference>
<reference evidence="2 3" key="1">
    <citation type="submission" date="2017-06" db="EMBL/GenBank/DDBJ databases">
        <title>Complete genome sequence of Paenibacillus donghaensis KCTC 13049T isolated from East Sea sediment, South Korea.</title>
        <authorList>
            <person name="Jung B.K."/>
            <person name="Hong S.-J."/>
            <person name="Shin J.-H."/>
        </authorList>
    </citation>
    <scope>NUCLEOTIDE SEQUENCE [LARGE SCALE GENOMIC DNA]</scope>
    <source>
        <strain evidence="2 3">KCTC 13049</strain>
    </source>
</reference>
<dbReference type="InterPro" id="IPR050490">
    <property type="entry name" value="Bact_solute-bd_prot1"/>
</dbReference>
<dbReference type="InterPro" id="IPR006059">
    <property type="entry name" value="SBP"/>
</dbReference>
<keyword evidence="3" id="KW-1185">Reference proteome</keyword>